<gene>
    <name evidence="1" type="ORF">F4V44_14360</name>
</gene>
<dbReference type="EMBL" id="VYKL01000021">
    <property type="protein sequence ID" value="KAA9022920.1"/>
    <property type="molecule type" value="Genomic_DNA"/>
</dbReference>
<sequence length="82" mass="9614">MREGKYIIDSIENGWVKLLLTENEEREEVVKKDQFTHPIHQGDVLLIKIENNQISSTPLIVETENRRNQAASLMEKLIKKNR</sequence>
<dbReference type="OrthoDB" id="2452890at2"/>
<evidence type="ECO:0000313" key="2">
    <source>
        <dbReference type="Proteomes" id="UP000326671"/>
    </source>
</evidence>
<accession>A0A5J5HQ39</accession>
<comment type="caution">
    <text evidence="1">The sequence shown here is derived from an EMBL/GenBank/DDBJ whole genome shotgun (WGS) entry which is preliminary data.</text>
</comment>
<dbReference type="AlphaFoldDB" id="A0A5J5HQ39"/>
<keyword evidence="2" id="KW-1185">Reference proteome</keyword>
<dbReference type="Proteomes" id="UP000326671">
    <property type="component" value="Unassembled WGS sequence"/>
</dbReference>
<proteinExistence type="predicted"/>
<organism evidence="1 2">
    <name type="scientific">Niallia endozanthoxylica</name>
    <dbReference type="NCBI Taxonomy" id="2036016"/>
    <lineage>
        <taxon>Bacteria</taxon>
        <taxon>Bacillati</taxon>
        <taxon>Bacillota</taxon>
        <taxon>Bacilli</taxon>
        <taxon>Bacillales</taxon>
        <taxon>Bacillaceae</taxon>
        <taxon>Niallia</taxon>
    </lineage>
</organism>
<reference evidence="1 2" key="1">
    <citation type="submission" date="2019-09" db="EMBL/GenBank/DDBJ databases">
        <title>Whole genome sequences of isolates from the Mars Exploration Rovers.</title>
        <authorList>
            <person name="Seuylemezian A."/>
            <person name="Vaishampayan P."/>
        </authorList>
    </citation>
    <scope>NUCLEOTIDE SEQUENCE [LARGE SCALE GENOMIC DNA]</scope>
    <source>
        <strain evidence="1 2">MER_TA_151</strain>
    </source>
</reference>
<protein>
    <submittedName>
        <fullName evidence="1">DUF3006 domain-containing protein</fullName>
    </submittedName>
</protein>
<evidence type="ECO:0000313" key="1">
    <source>
        <dbReference type="EMBL" id="KAA9022920.1"/>
    </source>
</evidence>
<dbReference type="RefSeq" id="WP_150440712.1">
    <property type="nucleotide sequence ID" value="NZ_VYKL01000021.1"/>
</dbReference>
<dbReference type="InterPro" id="IPR021377">
    <property type="entry name" value="DUF3006"/>
</dbReference>
<dbReference type="Pfam" id="PF11213">
    <property type="entry name" value="DUF3006"/>
    <property type="match status" value="1"/>
</dbReference>
<name>A0A5J5HQ39_9BACI</name>